<dbReference type="InterPro" id="IPR036291">
    <property type="entry name" value="NAD(P)-bd_dom_sf"/>
</dbReference>
<evidence type="ECO:0008006" key="4">
    <source>
        <dbReference type="Google" id="ProtNLM"/>
    </source>
</evidence>
<reference evidence="2 3" key="1">
    <citation type="submission" date="2023-08" db="EMBL/GenBank/DDBJ databases">
        <title>Black Yeasts Isolated from many extreme environments.</title>
        <authorList>
            <person name="Coleine C."/>
            <person name="Stajich J.E."/>
            <person name="Selbmann L."/>
        </authorList>
    </citation>
    <scope>NUCLEOTIDE SEQUENCE [LARGE SCALE GENOMIC DNA]</scope>
    <source>
        <strain evidence="2 3">CCFEE 536</strain>
    </source>
</reference>
<evidence type="ECO:0000313" key="3">
    <source>
        <dbReference type="Proteomes" id="UP001357485"/>
    </source>
</evidence>
<comment type="caution">
    <text evidence="2">The sequence shown here is derived from an EMBL/GenBank/DDBJ whole genome shotgun (WGS) entry which is preliminary data.</text>
</comment>
<dbReference type="PANTHER" id="PTHR43658:SF8">
    <property type="entry name" value="17-BETA-HYDROXYSTEROID DEHYDROGENASE 14-RELATED"/>
    <property type="match status" value="1"/>
</dbReference>
<gene>
    <name evidence="2" type="ORF">LTR16_001124</name>
</gene>
<dbReference type="SUPFAM" id="SSF51735">
    <property type="entry name" value="NAD(P)-binding Rossmann-fold domains"/>
    <property type="match status" value="1"/>
</dbReference>
<proteinExistence type="predicted"/>
<organism evidence="2 3">
    <name type="scientific">Cryomyces antarcticus</name>
    <dbReference type="NCBI Taxonomy" id="329879"/>
    <lineage>
        <taxon>Eukaryota</taxon>
        <taxon>Fungi</taxon>
        <taxon>Dikarya</taxon>
        <taxon>Ascomycota</taxon>
        <taxon>Pezizomycotina</taxon>
        <taxon>Dothideomycetes</taxon>
        <taxon>Dothideomycetes incertae sedis</taxon>
        <taxon>Cryomyces</taxon>
    </lineage>
</organism>
<evidence type="ECO:0000313" key="2">
    <source>
        <dbReference type="EMBL" id="KAK5295323.1"/>
    </source>
</evidence>
<keyword evidence="3" id="KW-1185">Reference proteome</keyword>
<dbReference type="Pfam" id="PF00106">
    <property type="entry name" value="adh_short"/>
    <property type="match status" value="1"/>
</dbReference>
<dbReference type="InterPro" id="IPR002347">
    <property type="entry name" value="SDR_fam"/>
</dbReference>
<name>A0ABR0MAY2_9PEZI</name>
<dbReference type="Gene3D" id="3.40.50.720">
    <property type="entry name" value="NAD(P)-binding Rossmann-like Domain"/>
    <property type="match status" value="1"/>
</dbReference>
<accession>A0ABR0MAY2</accession>
<evidence type="ECO:0000256" key="1">
    <source>
        <dbReference type="ARBA" id="ARBA00023002"/>
    </source>
</evidence>
<protein>
    <recommendedName>
        <fullName evidence="4">Alcohol dehydrogenase-like C-terminal domain-containing protein</fullName>
    </recommendedName>
</protein>
<sequence length="206" mass="21392">MQSEAEAIFEHSDFCYTASNVTLSISPTSRTTRISSPLLSGGALGIGAALVSLLHSAGAHVFFSHVLTEPAEALLHDLTPSSSTGQKLHFIHTDVADYASNLHLFRTAYEVCGRIDHAVSAAGIGEKGNIFDPELTLETVQEVPTRLVSGVGSAWAAAGLPVNTPLDVAKIIAGVLVSSTTNGTALYVEGGRAWEIEAGINALAPA</sequence>
<dbReference type="PRINTS" id="PR00081">
    <property type="entry name" value="GDHRDH"/>
</dbReference>
<dbReference type="EMBL" id="JAVRRA010000050">
    <property type="protein sequence ID" value="KAK5295323.1"/>
    <property type="molecule type" value="Genomic_DNA"/>
</dbReference>
<dbReference type="Proteomes" id="UP001357485">
    <property type="component" value="Unassembled WGS sequence"/>
</dbReference>
<dbReference type="PANTHER" id="PTHR43658">
    <property type="entry name" value="SHORT-CHAIN DEHYDROGENASE/REDUCTASE"/>
    <property type="match status" value="1"/>
</dbReference>
<keyword evidence="1" id="KW-0560">Oxidoreductase</keyword>